<dbReference type="CDD" id="cd00383">
    <property type="entry name" value="trans_reg_C"/>
    <property type="match status" value="1"/>
</dbReference>
<dbReference type="PANTHER" id="PTHR48111">
    <property type="entry name" value="REGULATOR OF RPOS"/>
    <property type="match status" value="1"/>
</dbReference>
<evidence type="ECO:0000259" key="8">
    <source>
        <dbReference type="PROSITE" id="PS50110"/>
    </source>
</evidence>
<dbReference type="PANTHER" id="PTHR48111:SF1">
    <property type="entry name" value="TWO-COMPONENT RESPONSE REGULATOR ORR33"/>
    <property type="match status" value="1"/>
</dbReference>
<feature type="modified residue" description="4-aspartylphosphate" evidence="6">
    <location>
        <position position="63"/>
    </location>
</feature>
<dbReference type="SUPFAM" id="SSF46894">
    <property type="entry name" value="C-terminal effector domain of the bipartite response regulators"/>
    <property type="match status" value="1"/>
</dbReference>
<dbReference type="Gene3D" id="3.40.50.2300">
    <property type="match status" value="1"/>
</dbReference>
<dbReference type="GO" id="GO:0005829">
    <property type="term" value="C:cytosol"/>
    <property type="evidence" value="ECO:0007669"/>
    <property type="project" value="TreeGrafter"/>
</dbReference>
<dbReference type="PROSITE" id="PS51755">
    <property type="entry name" value="OMPR_PHOB"/>
    <property type="match status" value="1"/>
</dbReference>
<dbReference type="PROSITE" id="PS50110">
    <property type="entry name" value="RESPONSE_REGULATORY"/>
    <property type="match status" value="1"/>
</dbReference>
<sequence>MMPPVKGRGPDPADILLIDDDILVQVMVEDIVTQLGHRFHAAGDGDSAREALLRTGFDLVILDRRLPDTDGLLLAPLLQQDRKIPFIVFSSLDAPTDQVLGLGMGASDYVGKPVEPAVLRARIQARLSARRAPEEQTTFRLGGSLRLDTLSRRLWVADRLEVLSPAEARLLICLIRNLGKPRDRMQISMTICGREWVYGDRTIDVLVSRLRRRLKGSDVHITTVHGLGYVLTVGD</sequence>
<evidence type="ECO:0000256" key="4">
    <source>
        <dbReference type="ARBA" id="ARBA00023125"/>
    </source>
</evidence>
<keyword evidence="1 6" id="KW-0597">Phosphoprotein</keyword>
<dbReference type="GO" id="GO:0006355">
    <property type="term" value="P:regulation of DNA-templated transcription"/>
    <property type="evidence" value="ECO:0007669"/>
    <property type="project" value="InterPro"/>
</dbReference>
<dbReference type="RefSeq" id="WP_108025257.1">
    <property type="nucleotide sequence ID" value="NZ_QAYC01000004.1"/>
</dbReference>
<evidence type="ECO:0000313" key="10">
    <source>
        <dbReference type="EMBL" id="PTW50455.1"/>
    </source>
</evidence>
<dbReference type="SUPFAM" id="SSF52172">
    <property type="entry name" value="CheY-like"/>
    <property type="match status" value="1"/>
</dbReference>
<gene>
    <name evidence="10" type="ORF">C8N38_10489</name>
</gene>
<dbReference type="InterPro" id="IPR036388">
    <property type="entry name" value="WH-like_DNA-bd_sf"/>
</dbReference>
<reference evidence="10 11" key="1">
    <citation type="submission" date="2018-04" db="EMBL/GenBank/DDBJ databases">
        <title>Genomic Encyclopedia of Archaeal and Bacterial Type Strains, Phase II (KMG-II): from individual species to whole genera.</title>
        <authorList>
            <person name="Goeker M."/>
        </authorList>
    </citation>
    <scope>NUCLEOTIDE SEQUENCE [LARGE SCALE GENOMIC DNA]</scope>
    <source>
        <strain evidence="10 11">DSM 19783</strain>
    </source>
</reference>
<dbReference type="Pfam" id="PF00486">
    <property type="entry name" value="Trans_reg_C"/>
    <property type="match status" value="1"/>
</dbReference>
<dbReference type="InterPro" id="IPR001789">
    <property type="entry name" value="Sig_transdc_resp-reg_receiver"/>
</dbReference>
<dbReference type="GO" id="GO:0032993">
    <property type="term" value="C:protein-DNA complex"/>
    <property type="evidence" value="ECO:0007669"/>
    <property type="project" value="TreeGrafter"/>
</dbReference>
<feature type="DNA-binding region" description="OmpR/PhoB-type" evidence="7">
    <location>
        <begin position="136"/>
        <end position="233"/>
    </location>
</feature>
<evidence type="ECO:0000256" key="3">
    <source>
        <dbReference type="ARBA" id="ARBA00023015"/>
    </source>
</evidence>
<evidence type="ECO:0000256" key="2">
    <source>
        <dbReference type="ARBA" id="ARBA00023012"/>
    </source>
</evidence>
<keyword evidence="3" id="KW-0805">Transcription regulation</keyword>
<keyword evidence="4 7" id="KW-0238">DNA-binding</keyword>
<dbReference type="SMART" id="SM00448">
    <property type="entry name" value="REC"/>
    <property type="match status" value="1"/>
</dbReference>
<dbReference type="Proteomes" id="UP000244037">
    <property type="component" value="Unassembled WGS sequence"/>
</dbReference>
<dbReference type="OrthoDB" id="7301242at2"/>
<accession>A0A8E3AS30</accession>
<keyword evidence="2" id="KW-0902">Two-component regulatory system</keyword>
<organism evidence="10 11">
    <name type="scientific">Rhodovulum kholense</name>
    <dbReference type="NCBI Taxonomy" id="453584"/>
    <lineage>
        <taxon>Bacteria</taxon>
        <taxon>Pseudomonadati</taxon>
        <taxon>Pseudomonadota</taxon>
        <taxon>Alphaproteobacteria</taxon>
        <taxon>Rhodobacterales</taxon>
        <taxon>Paracoccaceae</taxon>
        <taxon>Rhodovulum</taxon>
    </lineage>
</organism>
<dbReference type="AlphaFoldDB" id="A0A8E3AS30"/>
<dbReference type="EMBL" id="QAYC01000004">
    <property type="protein sequence ID" value="PTW50455.1"/>
    <property type="molecule type" value="Genomic_DNA"/>
</dbReference>
<evidence type="ECO:0000256" key="7">
    <source>
        <dbReference type="PROSITE-ProRule" id="PRU01091"/>
    </source>
</evidence>
<comment type="caution">
    <text evidence="10">The sequence shown here is derived from an EMBL/GenBank/DDBJ whole genome shotgun (WGS) entry which is preliminary data.</text>
</comment>
<evidence type="ECO:0000256" key="5">
    <source>
        <dbReference type="ARBA" id="ARBA00023163"/>
    </source>
</evidence>
<dbReference type="InterPro" id="IPR016032">
    <property type="entry name" value="Sig_transdc_resp-reg_C-effctor"/>
</dbReference>
<feature type="domain" description="OmpR/PhoB-type" evidence="9">
    <location>
        <begin position="136"/>
        <end position="233"/>
    </location>
</feature>
<proteinExistence type="predicted"/>
<evidence type="ECO:0000256" key="1">
    <source>
        <dbReference type="ARBA" id="ARBA00022553"/>
    </source>
</evidence>
<dbReference type="InterPro" id="IPR001867">
    <property type="entry name" value="OmpR/PhoB-type_DNA-bd"/>
</dbReference>
<dbReference type="InterPro" id="IPR039420">
    <property type="entry name" value="WalR-like"/>
</dbReference>
<evidence type="ECO:0000256" key="6">
    <source>
        <dbReference type="PROSITE-ProRule" id="PRU00169"/>
    </source>
</evidence>
<dbReference type="Pfam" id="PF00072">
    <property type="entry name" value="Response_reg"/>
    <property type="match status" value="1"/>
</dbReference>
<dbReference type="GO" id="GO:0000156">
    <property type="term" value="F:phosphorelay response regulator activity"/>
    <property type="evidence" value="ECO:0007669"/>
    <property type="project" value="TreeGrafter"/>
</dbReference>
<dbReference type="InterPro" id="IPR011006">
    <property type="entry name" value="CheY-like_superfamily"/>
</dbReference>
<keyword evidence="11" id="KW-1185">Reference proteome</keyword>
<name>A0A8E3AS30_9RHOB</name>
<dbReference type="GO" id="GO:0000976">
    <property type="term" value="F:transcription cis-regulatory region binding"/>
    <property type="evidence" value="ECO:0007669"/>
    <property type="project" value="TreeGrafter"/>
</dbReference>
<evidence type="ECO:0000259" key="9">
    <source>
        <dbReference type="PROSITE" id="PS51755"/>
    </source>
</evidence>
<dbReference type="SMART" id="SM00862">
    <property type="entry name" value="Trans_reg_C"/>
    <property type="match status" value="1"/>
</dbReference>
<evidence type="ECO:0000313" key="11">
    <source>
        <dbReference type="Proteomes" id="UP000244037"/>
    </source>
</evidence>
<protein>
    <submittedName>
        <fullName evidence="10">DNA-binding response OmpR family regulator</fullName>
    </submittedName>
</protein>
<feature type="domain" description="Response regulatory" evidence="8">
    <location>
        <begin position="14"/>
        <end position="127"/>
    </location>
</feature>
<keyword evidence="5" id="KW-0804">Transcription</keyword>
<dbReference type="Gene3D" id="1.10.10.10">
    <property type="entry name" value="Winged helix-like DNA-binding domain superfamily/Winged helix DNA-binding domain"/>
    <property type="match status" value="1"/>
</dbReference>